<dbReference type="Pfam" id="PF08282">
    <property type="entry name" value="Hydrolase_3"/>
    <property type="match status" value="1"/>
</dbReference>
<evidence type="ECO:0000313" key="2">
    <source>
        <dbReference type="Proteomes" id="UP001525021"/>
    </source>
</evidence>
<gene>
    <name evidence="1" type="ORF">NXZ79_01060</name>
</gene>
<dbReference type="GO" id="GO:0016787">
    <property type="term" value="F:hydrolase activity"/>
    <property type="evidence" value="ECO:0007669"/>
    <property type="project" value="UniProtKB-KW"/>
</dbReference>
<evidence type="ECO:0000313" key="1">
    <source>
        <dbReference type="EMBL" id="MCS1394661.1"/>
    </source>
</evidence>
<dbReference type="InterPro" id="IPR006379">
    <property type="entry name" value="HAD-SF_hydro_IIB"/>
</dbReference>
<dbReference type="PANTHER" id="PTHR10000:SF8">
    <property type="entry name" value="HAD SUPERFAMILY HYDROLASE-LIKE, TYPE 3"/>
    <property type="match status" value="1"/>
</dbReference>
<reference evidence="1 2" key="1">
    <citation type="submission" date="2022-08" db="EMBL/GenBank/DDBJ databases">
        <title>Lysinibacillus sequencing.</title>
        <authorList>
            <person name="Dunlap C."/>
        </authorList>
    </citation>
    <scope>NUCLEOTIDE SEQUENCE [LARGE SCALE GENOMIC DNA]</scope>
    <source>
        <strain evidence="1 2">PB211</strain>
    </source>
</reference>
<dbReference type="PANTHER" id="PTHR10000">
    <property type="entry name" value="PHOSPHOSERINE PHOSPHATASE"/>
    <property type="match status" value="1"/>
</dbReference>
<dbReference type="SUPFAM" id="SSF56784">
    <property type="entry name" value="HAD-like"/>
    <property type="match status" value="1"/>
</dbReference>
<comment type="caution">
    <text evidence="1">The sequence shown here is derived from an EMBL/GenBank/DDBJ whole genome shotgun (WGS) entry which is preliminary data.</text>
</comment>
<proteinExistence type="predicted"/>
<dbReference type="Proteomes" id="UP001525021">
    <property type="component" value="Unassembled WGS sequence"/>
</dbReference>
<keyword evidence="1" id="KW-0378">Hydrolase</keyword>
<name>A0ABT2DKV8_9BACI</name>
<dbReference type="Gene3D" id="3.30.1240.10">
    <property type="match status" value="1"/>
</dbReference>
<dbReference type="InterPro" id="IPR023214">
    <property type="entry name" value="HAD_sf"/>
</dbReference>
<sequence length="260" mass="29461">MNFVFDLDGTLCFNGKSIDKEIIDALQELKFAGHQVIFASARPIRDLLPVIPSSFHKGLLVGGNGTFTYDHGHIQVINFEQQILDKLIELIHLHQLEFLADGQWNYAFSGNVVHPIYQNIDKTNSTNIPLEQLLPVCKLVLFQPNEEVLEALQVIPVSVTHYKTEHALDISPLGINKVRGLHMLNIQQFIAFGNDSNDQCLFEYAVHSVCVGNNEVKRYAKENIERADVAGKIRELIGKYYLDERDTDTSKLVNKLKSFK</sequence>
<dbReference type="EMBL" id="JANTOO010000001">
    <property type="protein sequence ID" value="MCS1394661.1"/>
    <property type="molecule type" value="Genomic_DNA"/>
</dbReference>
<dbReference type="InterPro" id="IPR036412">
    <property type="entry name" value="HAD-like_sf"/>
</dbReference>
<organism evidence="1 2">
    <name type="scientific">Lysinibacillus pinottii</name>
    <dbReference type="NCBI Taxonomy" id="2973932"/>
    <lineage>
        <taxon>Bacteria</taxon>
        <taxon>Bacillati</taxon>
        <taxon>Bacillota</taxon>
        <taxon>Bacilli</taxon>
        <taxon>Bacillales</taxon>
        <taxon>Bacillaceae</taxon>
        <taxon>Lysinibacillus</taxon>
    </lineage>
</organism>
<accession>A0ABT2DKV8</accession>
<keyword evidence="2" id="KW-1185">Reference proteome</keyword>
<protein>
    <submittedName>
        <fullName evidence="1">Cof-type HAD-IIB family hydrolase</fullName>
    </submittedName>
</protein>
<dbReference type="Gene3D" id="3.40.50.1000">
    <property type="entry name" value="HAD superfamily/HAD-like"/>
    <property type="match status" value="1"/>
</dbReference>
<dbReference type="NCBIfam" id="TIGR01484">
    <property type="entry name" value="HAD-SF-IIB"/>
    <property type="match status" value="1"/>
</dbReference>
<dbReference type="RefSeq" id="WP_012294209.1">
    <property type="nucleotide sequence ID" value="NZ_JANTOO010000001.1"/>
</dbReference>